<dbReference type="InterPro" id="IPR029069">
    <property type="entry name" value="HotDog_dom_sf"/>
</dbReference>
<evidence type="ECO:0000313" key="2">
    <source>
        <dbReference type="Proteomes" id="UP000327118"/>
    </source>
</evidence>
<proteinExistence type="predicted"/>
<sequence>MQPLNFWMKREILRPLGRTIDLRRTYSSIRKRLHDELTSRKLPLNFDYLHPQPSHLLGLTLADLLPGSLSPSHIHTTLPSVNRASHMPAGHHLVYFPPQVTLSQLLPDGTDVLHSPGEPFERRLWAGGRVRFAGTRDLVLNGARAVCIETIRDVIVKGCEGAEKVIVKIERRIAAVQEDEDEISIRERLWKETDDETGHASIIENRDLVFMRRRTQEELSQDKMNFHNNQRFIKSPLDPEFRYIIEPTKSLLFRFSALTFNAHSIHLDKAYTQNVEGYRNILVHGPLTLTLLLTVLEAHLIKSNRAVSELYYRNLAPLYVGEPLTVCGKPRIGKDDAVWDVWIGGKSGGLAVRGTAFLNHV</sequence>
<dbReference type="InterPro" id="IPR052741">
    <property type="entry name" value="Mitochondrial_HTD2"/>
</dbReference>
<dbReference type="Proteomes" id="UP000327118">
    <property type="component" value="Unassembled WGS sequence"/>
</dbReference>
<dbReference type="Gene3D" id="3.10.129.10">
    <property type="entry name" value="Hotdog Thioesterase"/>
    <property type="match status" value="1"/>
</dbReference>
<keyword evidence="2" id="KW-1185">Reference proteome</keyword>
<name>A0A5N6YTX4_9EURO</name>
<dbReference type="AlphaFoldDB" id="A0A5N6YTX4"/>
<evidence type="ECO:0008006" key="3">
    <source>
        <dbReference type="Google" id="ProtNLM"/>
    </source>
</evidence>
<dbReference type="OrthoDB" id="19102at2759"/>
<dbReference type="EMBL" id="ML739369">
    <property type="protein sequence ID" value="KAE8348942.1"/>
    <property type="molecule type" value="Genomic_DNA"/>
</dbReference>
<reference evidence="2" key="1">
    <citation type="submission" date="2019-04" db="EMBL/GenBank/DDBJ databases">
        <title>Friends and foes A comparative genomics studyof 23 Aspergillus species from section Flavi.</title>
        <authorList>
            <consortium name="DOE Joint Genome Institute"/>
            <person name="Kjaerbolling I."/>
            <person name="Vesth T."/>
            <person name="Frisvad J.C."/>
            <person name="Nybo J.L."/>
            <person name="Theobald S."/>
            <person name="Kildgaard S."/>
            <person name="Isbrandt T."/>
            <person name="Kuo A."/>
            <person name="Sato A."/>
            <person name="Lyhne E.K."/>
            <person name="Kogle M.E."/>
            <person name="Wiebenga A."/>
            <person name="Kun R.S."/>
            <person name="Lubbers R.J."/>
            <person name="Makela M.R."/>
            <person name="Barry K."/>
            <person name="Chovatia M."/>
            <person name="Clum A."/>
            <person name="Daum C."/>
            <person name="Haridas S."/>
            <person name="He G."/>
            <person name="LaButti K."/>
            <person name="Lipzen A."/>
            <person name="Mondo S."/>
            <person name="Riley R."/>
            <person name="Salamov A."/>
            <person name="Simmons B.A."/>
            <person name="Magnuson J.K."/>
            <person name="Henrissat B."/>
            <person name="Mortensen U.H."/>
            <person name="Larsen T.O."/>
            <person name="Devries R.P."/>
            <person name="Grigoriev I.V."/>
            <person name="Machida M."/>
            <person name="Baker S.E."/>
            <person name="Andersen M.R."/>
        </authorList>
    </citation>
    <scope>NUCLEOTIDE SEQUENCE [LARGE SCALE GENOMIC DNA]</scope>
    <source>
        <strain evidence="2">CBS 553.77</strain>
    </source>
</reference>
<dbReference type="GO" id="GO:0005739">
    <property type="term" value="C:mitochondrion"/>
    <property type="evidence" value="ECO:0007669"/>
    <property type="project" value="TreeGrafter"/>
</dbReference>
<dbReference type="SUPFAM" id="SSF54637">
    <property type="entry name" value="Thioesterase/thiol ester dehydrase-isomerase"/>
    <property type="match status" value="1"/>
</dbReference>
<evidence type="ECO:0000313" key="1">
    <source>
        <dbReference type="EMBL" id="KAE8348942.1"/>
    </source>
</evidence>
<dbReference type="PANTHER" id="PTHR28152">
    <property type="entry name" value="HYDROXYACYL-THIOESTER DEHYDRATASE TYPE 2, MITOCHONDRIAL"/>
    <property type="match status" value="1"/>
</dbReference>
<dbReference type="GO" id="GO:0019171">
    <property type="term" value="F:(3R)-hydroxyacyl-[acyl-carrier-protein] dehydratase activity"/>
    <property type="evidence" value="ECO:0007669"/>
    <property type="project" value="TreeGrafter"/>
</dbReference>
<accession>A0A5N6YTX4</accession>
<protein>
    <recommendedName>
        <fullName evidence="3">HotDog domain-containing protein</fullName>
    </recommendedName>
</protein>
<organism evidence="1 2">
    <name type="scientific">Aspergillus coremiiformis</name>
    <dbReference type="NCBI Taxonomy" id="138285"/>
    <lineage>
        <taxon>Eukaryota</taxon>
        <taxon>Fungi</taxon>
        <taxon>Dikarya</taxon>
        <taxon>Ascomycota</taxon>
        <taxon>Pezizomycotina</taxon>
        <taxon>Eurotiomycetes</taxon>
        <taxon>Eurotiomycetidae</taxon>
        <taxon>Eurotiales</taxon>
        <taxon>Aspergillaceae</taxon>
        <taxon>Aspergillus</taxon>
        <taxon>Aspergillus subgen. Circumdati</taxon>
    </lineage>
</organism>
<gene>
    <name evidence="1" type="ORF">BDV28DRAFT_142338</name>
</gene>
<dbReference type="PANTHER" id="PTHR28152:SF1">
    <property type="entry name" value="HYDROXYACYL-THIOESTER DEHYDRATASE TYPE 2, MITOCHONDRIAL"/>
    <property type="match status" value="1"/>
</dbReference>